<dbReference type="InterPro" id="IPR036291">
    <property type="entry name" value="NAD(P)-bd_dom_sf"/>
</dbReference>
<dbReference type="STRING" id="105984.A0A427XMH5"/>
<feature type="compositionally biased region" description="Low complexity" evidence="4">
    <location>
        <begin position="63"/>
        <end position="76"/>
    </location>
</feature>
<dbReference type="InterPro" id="IPR008030">
    <property type="entry name" value="NmrA-like"/>
</dbReference>
<comment type="similarity">
    <text evidence="1">Belongs to the NmrA-type oxidoreductase family.</text>
</comment>
<dbReference type="GO" id="GO:0016491">
    <property type="term" value="F:oxidoreductase activity"/>
    <property type="evidence" value="ECO:0007669"/>
    <property type="project" value="UniProtKB-KW"/>
</dbReference>
<dbReference type="Proteomes" id="UP000279236">
    <property type="component" value="Unassembled WGS sequence"/>
</dbReference>
<gene>
    <name evidence="6" type="ORF">EHS24_009700</name>
</gene>
<reference evidence="6 7" key="1">
    <citation type="submission" date="2018-11" db="EMBL/GenBank/DDBJ databases">
        <title>Genome sequence of Apiotrichum porosum DSM 27194.</title>
        <authorList>
            <person name="Aliyu H."/>
            <person name="Gorte O."/>
            <person name="Ochsenreither K."/>
        </authorList>
    </citation>
    <scope>NUCLEOTIDE SEQUENCE [LARGE SCALE GENOMIC DNA]</scope>
    <source>
        <strain evidence="6 7">DSM 27194</strain>
    </source>
</reference>
<dbReference type="Pfam" id="PF05368">
    <property type="entry name" value="NmrA"/>
    <property type="match status" value="1"/>
</dbReference>
<dbReference type="AlphaFoldDB" id="A0A427XMH5"/>
<evidence type="ECO:0000313" key="6">
    <source>
        <dbReference type="EMBL" id="RSH80028.1"/>
    </source>
</evidence>
<keyword evidence="2" id="KW-0521">NADP</keyword>
<dbReference type="PANTHER" id="PTHR42748:SF30">
    <property type="entry name" value="NMRA-LIKE DOMAIN-CONTAINING PROTEIN"/>
    <property type="match status" value="1"/>
</dbReference>
<feature type="compositionally biased region" description="Low complexity" evidence="4">
    <location>
        <begin position="83"/>
        <end position="105"/>
    </location>
</feature>
<dbReference type="RefSeq" id="XP_028475137.1">
    <property type="nucleotide sequence ID" value="XM_028624969.1"/>
</dbReference>
<feature type="domain" description="NmrA-like" evidence="5">
    <location>
        <begin position="151"/>
        <end position="397"/>
    </location>
</feature>
<keyword evidence="7" id="KW-1185">Reference proteome</keyword>
<comment type="caution">
    <text evidence="6">The sequence shown here is derived from an EMBL/GenBank/DDBJ whole genome shotgun (WGS) entry which is preliminary data.</text>
</comment>
<dbReference type="GO" id="GO:0005634">
    <property type="term" value="C:nucleus"/>
    <property type="evidence" value="ECO:0007669"/>
    <property type="project" value="TreeGrafter"/>
</dbReference>
<dbReference type="Gene3D" id="3.90.25.10">
    <property type="entry name" value="UDP-galactose 4-epimerase, domain 1"/>
    <property type="match status" value="1"/>
</dbReference>
<sequence>MSTVAPTQPRVLPAPIGIPAGRARAPSCTRPPLASSPTHTPFSVTPLGTPVSAARAYSPPPHSSIITIPTTGSSPKTLPPSSPILSSSPPSPKVATPSSPVSPSSPKDKEKKKLHKPWARMGALFDMDSMLGALDPNRMAVASAPEPIKACIFGAETETGLAVCRALLHARNYTITALMVDDKTPATEELLAQGVKVVQVDMDSPVSYARYLAGSKAVYLSSNVLALHAILQHQHEPKRTEIARAADRCQLGKAVRACSRAKVGHVIFRVNACGHEVVENVLGKTKVVMEAPEDLDTLGIQHTVLHTTVPYNRITEWLDDGPNGLRLNVPVPDDVLIPMFAIEQTGDYVLAALRNPKRWCGQEMHAIAEVMTPYQIAQRLSKVARRPVDTTHPTREEFDSFESHEKLACRWDAWAQLVNHEYVPDILVKASKQDVPNEWSFDAWLKEDMKIHQRLKF</sequence>
<evidence type="ECO:0000313" key="7">
    <source>
        <dbReference type="Proteomes" id="UP000279236"/>
    </source>
</evidence>
<dbReference type="EMBL" id="RSCE01000009">
    <property type="protein sequence ID" value="RSH80028.1"/>
    <property type="molecule type" value="Genomic_DNA"/>
</dbReference>
<evidence type="ECO:0000256" key="3">
    <source>
        <dbReference type="ARBA" id="ARBA00023002"/>
    </source>
</evidence>
<dbReference type="GeneID" id="39594243"/>
<dbReference type="PANTHER" id="PTHR42748">
    <property type="entry name" value="NITROGEN METABOLITE REPRESSION PROTEIN NMRA FAMILY MEMBER"/>
    <property type="match status" value="1"/>
</dbReference>
<evidence type="ECO:0000256" key="1">
    <source>
        <dbReference type="ARBA" id="ARBA00006328"/>
    </source>
</evidence>
<dbReference type="SUPFAM" id="SSF51735">
    <property type="entry name" value="NAD(P)-binding Rossmann-fold domains"/>
    <property type="match status" value="1"/>
</dbReference>
<evidence type="ECO:0000256" key="2">
    <source>
        <dbReference type="ARBA" id="ARBA00022857"/>
    </source>
</evidence>
<dbReference type="Gene3D" id="3.40.50.720">
    <property type="entry name" value="NAD(P)-binding Rossmann-like Domain"/>
    <property type="match status" value="1"/>
</dbReference>
<evidence type="ECO:0000259" key="5">
    <source>
        <dbReference type="Pfam" id="PF05368"/>
    </source>
</evidence>
<name>A0A427XMH5_9TREE</name>
<proteinExistence type="inferred from homology"/>
<evidence type="ECO:0000256" key="4">
    <source>
        <dbReference type="SAM" id="MobiDB-lite"/>
    </source>
</evidence>
<protein>
    <recommendedName>
        <fullName evidence="5">NmrA-like domain-containing protein</fullName>
    </recommendedName>
</protein>
<accession>A0A427XMH5</accession>
<dbReference type="InterPro" id="IPR051164">
    <property type="entry name" value="NmrA-like_oxidored"/>
</dbReference>
<feature type="region of interest" description="Disordered" evidence="4">
    <location>
        <begin position="1"/>
        <end position="115"/>
    </location>
</feature>
<keyword evidence="3" id="KW-0560">Oxidoreductase</keyword>
<organism evidence="6 7">
    <name type="scientific">Apiotrichum porosum</name>
    <dbReference type="NCBI Taxonomy" id="105984"/>
    <lineage>
        <taxon>Eukaryota</taxon>
        <taxon>Fungi</taxon>
        <taxon>Dikarya</taxon>
        <taxon>Basidiomycota</taxon>
        <taxon>Agaricomycotina</taxon>
        <taxon>Tremellomycetes</taxon>
        <taxon>Trichosporonales</taxon>
        <taxon>Trichosporonaceae</taxon>
        <taxon>Apiotrichum</taxon>
    </lineage>
</organism>
<dbReference type="OrthoDB" id="300709at2759"/>